<comment type="caution">
    <text evidence="7">The sequence shown here is derived from an EMBL/GenBank/DDBJ whole genome shotgun (WGS) entry which is preliminary data.</text>
</comment>
<dbReference type="InterPro" id="IPR003656">
    <property type="entry name" value="Znf_BED"/>
</dbReference>
<dbReference type="PANTHER" id="PTHR46481:SF9">
    <property type="entry name" value="ZINC FINGER BED DOMAIN-CONTAINING PROTEIN 1-LIKE"/>
    <property type="match status" value="1"/>
</dbReference>
<dbReference type="InterPro" id="IPR052035">
    <property type="entry name" value="ZnF_BED_domain_contain"/>
</dbReference>
<feature type="domain" description="BED-type" evidence="6">
    <location>
        <begin position="41"/>
        <end position="73"/>
    </location>
</feature>
<name>A0A9N8VKZ9_9GLOM</name>
<keyword evidence="5" id="KW-0804">Transcription</keyword>
<dbReference type="EMBL" id="CAJVPZ010000134">
    <property type="protein sequence ID" value="CAG8454465.1"/>
    <property type="molecule type" value="Genomic_DNA"/>
</dbReference>
<keyword evidence="8" id="KW-1185">Reference proteome</keyword>
<evidence type="ECO:0000256" key="4">
    <source>
        <dbReference type="ARBA" id="ARBA00023015"/>
    </source>
</evidence>
<evidence type="ECO:0000256" key="3">
    <source>
        <dbReference type="ARBA" id="ARBA00022833"/>
    </source>
</evidence>
<dbReference type="PANTHER" id="PTHR46481">
    <property type="entry name" value="ZINC FINGER BED DOMAIN-CONTAINING PROTEIN 4"/>
    <property type="match status" value="1"/>
</dbReference>
<dbReference type="Proteomes" id="UP000789396">
    <property type="component" value="Unassembled WGS sequence"/>
</dbReference>
<sequence length="378" mass="42998">MSNEYLDNMVLDDTNIGGSEFSSTENGSSVKLFFKTESIDNTEFWACRHKVCKVKYIKDGSTSNLWRHMRGKHHILKAMIESGRVKIITKDNDKCEFSVISESSQPTIIQAFKKIIEELDVQANVLSIDRLKKLFINSKDKILKNVHEYAINNTEISSVSFTTDMWTSDNGDPYIGLTLYWINDNFQIKEIIGNISYFSYPHTADCLLNKIVKILDSLNLKNITVCVEANDNNLLKNYEEKELLSNDWDKVTELVKLLHPYEIVSKKLSDMPIFTEDERSCTILEACVEFELISNSYKLDTSSDTENQIDLTLSCDKINDEDTFALPTDTSSQEQSSYQDSINPCSQVLNHSGNISAIERLLSSAGLTITDNRTRLDP</sequence>
<keyword evidence="3" id="KW-0862">Zinc</keyword>
<dbReference type="InterPro" id="IPR012337">
    <property type="entry name" value="RNaseH-like_sf"/>
</dbReference>
<evidence type="ECO:0000313" key="8">
    <source>
        <dbReference type="Proteomes" id="UP000789396"/>
    </source>
</evidence>
<organism evidence="7 8">
    <name type="scientific">Racocetra fulgida</name>
    <dbReference type="NCBI Taxonomy" id="60492"/>
    <lineage>
        <taxon>Eukaryota</taxon>
        <taxon>Fungi</taxon>
        <taxon>Fungi incertae sedis</taxon>
        <taxon>Mucoromycota</taxon>
        <taxon>Glomeromycotina</taxon>
        <taxon>Glomeromycetes</taxon>
        <taxon>Diversisporales</taxon>
        <taxon>Gigasporaceae</taxon>
        <taxon>Racocetra</taxon>
    </lineage>
</organism>
<reference evidence="7" key="1">
    <citation type="submission" date="2021-06" db="EMBL/GenBank/DDBJ databases">
        <authorList>
            <person name="Kallberg Y."/>
            <person name="Tangrot J."/>
            <person name="Rosling A."/>
        </authorList>
    </citation>
    <scope>NUCLEOTIDE SEQUENCE</scope>
    <source>
        <strain evidence="7">IN212</strain>
    </source>
</reference>
<dbReference type="SUPFAM" id="SSF53098">
    <property type="entry name" value="Ribonuclease H-like"/>
    <property type="match status" value="1"/>
</dbReference>
<keyword evidence="4" id="KW-0805">Transcription regulation</keyword>
<dbReference type="OrthoDB" id="2433088at2759"/>
<accession>A0A9N8VKZ9</accession>
<dbReference type="Pfam" id="PF02892">
    <property type="entry name" value="zf-BED"/>
    <property type="match status" value="1"/>
</dbReference>
<protein>
    <submittedName>
        <fullName evidence="7">2836_t:CDS:1</fullName>
    </submittedName>
</protein>
<dbReference type="AlphaFoldDB" id="A0A9N8VKZ9"/>
<dbReference type="GO" id="GO:0003677">
    <property type="term" value="F:DNA binding"/>
    <property type="evidence" value="ECO:0007669"/>
    <property type="project" value="InterPro"/>
</dbReference>
<evidence type="ECO:0000256" key="2">
    <source>
        <dbReference type="ARBA" id="ARBA00022771"/>
    </source>
</evidence>
<keyword evidence="2" id="KW-0863">Zinc-finger</keyword>
<keyword evidence="1" id="KW-0479">Metal-binding</keyword>
<evidence type="ECO:0000259" key="6">
    <source>
        <dbReference type="Pfam" id="PF02892"/>
    </source>
</evidence>
<gene>
    <name evidence="7" type="ORF">RFULGI_LOCUS397</name>
</gene>
<proteinExistence type="predicted"/>
<evidence type="ECO:0000313" key="7">
    <source>
        <dbReference type="EMBL" id="CAG8454465.1"/>
    </source>
</evidence>
<evidence type="ECO:0000256" key="1">
    <source>
        <dbReference type="ARBA" id="ARBA00022723"/>
    </source>
</evidence>
<dbReference type="GO" id="GO:0008270">
    <property type="term" value="F:zinc ion binding"/>
    <property type="evidence" value="ECO:0007669"/>
    <property type="project" value="UniProtKB-KW"/>
</dbReference>
<evidence type="ECO:0000256" key="5">
    <source>
        <dbReference type="ARBA" id="ARBA00023163"/>
    </source>
</evidence>